<proteinExistence type="predicted"/>
<sequence length="70" mass="8169">NKIHKIYENTMAKQQKTISLREVNKENMCYNNYAILENMSTEENQAGTKSLSWDEKVELKLKTPLIYGTT</sequence>
<evidence type="ECO:0000313" key="1">
    <source>
        <dbReference type="EMBL" id="CAG8800990.1"/>
    </source>
</evidence>
<gene>
    <name evidence="1" type="ORF">GMARGA_LOCUS23100</name>
</gene>
<accession>A0ABN7VVA2</accession>
<reference evidence="1 2" key="1">
    <citation type="submission" date="2021-06" db="EMBL/GenBank/DDBJ databases">
        <authorList>
            <person name="Kallberg Y."/>
            <person name="Tangrot J."/>
            <person name="Rosling A."/>
        </authorList>
    </citation>
    <scope>NUCLEOTIDE SEQUENCE [LARGE SCALE GENOMIC DNA]</scope>
    <source>
        <strain evidence="1 2">120-4 pot B 10/14</strain>
    </source>
</reference>
<organism evidence="1 2">
    <name type="scientific">Gigaspora margarita</name>
    <dbReference type="NCBI Taxonomy" id="4874"/>
    <lineage>
        <taxon>Eukaryota</taxon>
        <taxon>Fungi</taxon>
        <taxon>Fungi incertae sedis</taxon>
        <taxon>Mucoromycota</taxon>
        <taxon>Glomeromycotina</taxon>
        <taxon>Glomeromycetes</taxon>
        <taxon>Diversisporales</taxon>
        <taxon>Gigasporaceae</taxon>
        <taxon>Gigaspora</taxon>
    </lineage>
</organism>
<name>A0ABN7VVA2_GIGMA</name>
<protein>
    <submittedName>
        <fullName evidence="1">10500_t:CDS:1</fullName>
    </submittedName>
</protein>
<keyword evidence="2" id="KW-1185">Reference proteome</keyword>
<comment type="caution">
    <text evidence="1">The sequence shown here is derived from an EMBL/GenBank/DDBJ whole genome shotgun (WGS) entry which is preliminary data.</text>
</comment>
<feature type="non-terminal residue" evidence="1">
    <location>
        <position position="1"/>
    </location>
</feature>
<dbReference type="EMBL" id="CAJVQB010023051">
    <property type="protein sequence ID" value="CAG8800990.1"/>
    <property type="molecule type" value="Genomic_DNA"/>
</dbReference>
<dbReference type="Proteomes" id="UP000789901">
    <property type="component" value="Unassembled WGS sequence"/>
</dbReference>
<evidence type="ECO:0000313" key="2">
    <source>
        <dbReference type="Proteomes" id="UP000789901"/>
    </source>
</evidence>